<dbReference type="SMART" id="SM00208">
    <property type="entry name" value="TNFR"/>
    <property type="match status" value="2"/>
</dbReference>
<dbReference type="Gene3D" id="2.10.50.10">
    <property type="entry name" value="Tumor Necrosis Factor Receptor, subunit A, domain 2"/>
    <property type="match status" value="2"/>
</dbReference>
<comment type="caution">
    <text evidence="1">Lacks conserved residue(s) required for the propagation of feature annotation.</text>
</comment>
<accession>A0AAV2IJD0</accession>
<gene>
    <name evidence="3" type="ORF">GSLYS_00020327001</name>
</gene>
<protein>
    <recommendedName>
        <fullName evidence="2">TNFR-Cys domain-containing protein</fullName>
    </recommendedName>
</protein>
<sequence>MPCQEKFLESPSLILTSSCKPSLVEICIAMALSIAVLLATCCHMATLHHVQGELTCNKGQYLHHHYDTSPICLPCPEHTFISEDNHTFTDCGICKVAHSHLNQIIVKRCTPYSDAVVGCPSGYFRAEHMHTASAGECQKCADCSAEHLHEASPCNETHDTVCCAIPGMVAAITMTGQHICVFLQDKEIEIINNERIREGQNTLLASTEIPRRNRKTNSLSQILKRKFQS</sequence>
<dbReference type="PROSITE" id="PS50050">
    <property type="entry name" value="TNFR_NGFR_2"/>
    <property type="match status" value="1"/>
</dbReference>
<feature type="domain" description="TNFR-Cys" evidence="2">
    <location>
        <begin position="118"/>
        <end position="162"/>
    </location>
</feature>
<dbReference type="InterPro" id="IPR022329">
    <property type="entry name" value="TNFR_25"/>
</dbReference>
<reference evidence="3 4" key="1">
    <citation type="submission" date="2024-04" db="EMBL/GenBank/DDBJ databases">
        <authorList>
            <consortium name="Genoscope - CEA"/>
            <person name="William W."/>
        </authorList>
    </citation>
    <scope>NUCLEOTIDE SEQUENCE [LARGE SCALE GENOMIC DNA]</scope>
</reference>
<dbReference type="PANTHER" id="PTHR47220">
    <property type="entry name" value="TUMOR NECROSIS FACTOR RECEPTOR SUPERFAMILY MEMBER 25"/>
    <property type="match status" value="1"/>
</dbReference>
<dbReference type="Pfam" id="PF00020">
    <property type="entry name" value="TNFR_c6"/>
    <property type="match status" value="1"/>
</dbReference>
<organism evidence="3 4">
    <name type="scientific">Lymnaea stagnalis</name>
    <name type="common">Great pond snail</name>
    <name type="synonym">Helix stagnalis</name>
    <dbReference type="NCBI Taxonomy" id="6523"/>
    <lineage>
        <taxon>Eukaryota</taxon>
        <taxon>Metazoa</taxon>
        <taxon>Spiralia</taxon>
        <taxon>Lophotrochozoa</taxon>
        <taxon>Mollusca</taxon>
        <taxon>Gastropoda</taxon>
        <taxon>Heterobranchia</taxon>
        <taxon>Euthyneura</taxon>
        <taxon>Panpulmonata</taxon>
        <taxon>Hygrophila</taxon>
        <taxon>Lymnaeoidea</taxon>
        <taxon>Lymnaeidae</taxon>
        <taxon>Lymnaea</taxon>
    </lineage>
</organism>
<dbReference type="EMBL" id="CAXITT010000883">
    <property type="protein sequence ID" value="CAL1546950.1"/>
    <property type="molecule type" value="Genomic_DNA"/>
</dbReference>
<dbReference type="AlphaFoldDB" id="A0AAV2IJD0"/>
<proteinExistence type="predicted"/>
<evidence type="ECO:0000259" key="2">
    <source>
        <dbReference type="PROSITE" id="PS50050"/>
    </source>
</evidence>
<dbReference type="InterPro" id="IPR001368">
    <property type="entry name" value="TNFR/NGFR_Cys_rich_reg"/>
</dbReference>
<dbReference type="Proteomes" id="UP001497497">
    <property type="component" value="Unassembled WGS sequence"/>
</dbReference>
<feature type="repeat" description="TNFR-Cys" evidence="1">
    <location>
        <begin position="118"/>
        <end position="162"/>
    </location>
</feature>
<keyword evidence="4" id="KW-1185">Reference proteome</keyword>
<comment type="caution">
    <text evidence="3">The sequence shown here is derived from an EMBL/GenBank/DDBJ whole genome shotgun (WGS) entry which is preliminary data.</text>
</comment>
<dbReference type="GO" id="GO:0005886">
    <property type="term" value="C:plasma membrane"/>
    <property type="evidence" value="ECO:0007669"/>
    <property type="project" value="TreeGrafter"/>
</dbReference>
<dbReference type="PANTHER" id="PTHR47220:SF1">
    <property type="entry name" value="TUMOR NECROSIS FACTOR RECEPTOR SUPERFAMILY MEMBER 25"/>
    <property type="match status" value="1"/>
</dbReference>
<evidence type="ECO:0000313" key="4">
    <source>
        <dbReference type="Proteomes" id="UP001497497"/>
    </source>
</evidence>
<name>A0AAV2IJD0_LYMST</name>
<evidence type="ECO:0000313" key="3">
    <source>
        <dbReference type="EMBL" id="CAL1546950.1"/>
    </source>
</evidence>
<evidence type="ECO:0000256" key="1">
    <source>
        <dbReference type="PROSITE-ProRule" id="PRU00206"/>
    </source>
</evidence>